<dbReference type="InterPro" id="IPR013783">
    <property type="entry name" value="Ig-like_fold"/>
</dbReference>
<reference evidence="4 5" key="2">
    <citation type="submission" date="2016-06" db="EMBL/GenBank/DDBJ databases">
        <title>Pedobacter psychrophilus sp. nov., isolated from Antarctic fragmentary rock.</title>
        <authorList>
            <person name="Svec P."/>
        </authorList>
    </citation>
    <scope>NUCLEOTIDE SEQUENCE [LARGE SCALE GENOMIC DNA]</scope>
    <source>
        <strain evidence="4 5">CCM 8644</strain>
    </source>
</reference>
<name>A0A179DH70_9SPHI</name>
<dbReference type="PANTHER" id="PTHR43405">
    <property type="entry name" value="GLYCOSYL HYDROLASE DIGH"/>
    <property type="match status" value="1"/>
</dbReference>
<dbReference type="InterPro" id="IPR036116">
    <property type="entry name" value="FN3_sf"/>
</dbReference>
<dbReference type="InterPro" id="IPR017853">
    <property type="entry name" value="GH"/>
</dbReference>
<dbReference type="InterPro" id="IPR003790">
    <property type="entry name" value="GHL10"/>
</dbReference>
<reference evidence="4 5" key="1">
    <citation type="submission" date="2016-04" db="EMBL/GenBank/DDBJ databases">
        <authorList>
            <person name="Evans L.H."/>
            <person name="Alamgir A."/>
            <person name="Owens N."/>
            <person name="Weber N.D."/>
            <person name="Virtaneva K."/>
            <person name="Barbian K."/>
            <person name="Babar A."/>
            <person name="Rosenke K."/>
        </authorList>
    </citation>
    <scope>NUCLEOTIDE SEQUENCE [LARGE SCALE GENOMIC DNA]</scope>
    <source>
        <strain evidence="4 5">CCM 8644</strain>
    </source>
</reference>
<dbReference type="InterPro" id="IPR052177">
    <property type="entry name" value="Divisome_Glycosyl_Hydrolase"/>
</dbReference>
<keyword evidence="5" id="KW-1185">Reference proteome</keyword>
<dbReference type="SUPFAM" id="SSF51445">
    <property type="entry name" value="(Trans)glycosidases"/>
    <property type="match status" value="1"/>
</dbReference>
<dbReference type="SUPFAM" id="SSF49265">
    <property type="entry name" value="Fibronectin type III"/>
    <property type="match status" value="1"/>
</dbReference>
<dbReference type="Gene3D" id="3.20.20.80">
    <property type="entry name" value="Glycosidases"/>
    <property type="match status" value="1"/>
</dbReference>
<dbReference type="PANTHER" id="PTHR43405:SF1">
    <property type="entry name" value="GLYCOSYL HYDROLASE DIGH"/>
    <property type="match status" value="1"/>
</dbReference>
<feature type="signal peptide" evidence="2">
    <location>
        <begin position="1"/>
        <end position="20"/>
    </location>
</feature>
<comment type="caution">
    <text evidence="4">The sequence shown here is derived from an EMBL/GenBank/DDBJ whole genome shotgun (WGS) entry which is preliminary data.</text>
</comment>
<feature type="domain" description="Fibronectin type-III" evidence="3">
    <location>
        <begin position="407"/>
        <end position="510"/>
    </location>
</feature>
<protein>
    <submittedName>
        <fullName evidence="4">Glycoside hydrolase</fullName>
    </submittedName>
</protein>
<keyword evidence="4" id="KW-0378">Hydrolase</keyword>
<dbReference type="GO" id="GO:0016787">
    <property type="term" value="F:hydrolase activity"/>
    <property type="evidence" value="ECO:0007669"/>
    <property type="project" value="UniProtKB-KW"/>
</dbReference>
<dbReference type="InterPro" id="IPR003961">
    <property type="entry name" value="FN3_dom"/>
</dbReference>
<evidence type="ECO:0000313" key="5">
    <source>
        <dbReference type="Proteomes" id="UP000078459"/>
    </source>
</evidence>
<keyword evidence="1 2" id="KW-0732">Signal</keyword>
<sequence length="514" mass="59516">MKKHFFLYALILSLIANVNAQTINSPKREFRGVWVATVVNIDWPSKQGLTTAQQKQEFVTLLDKHKQEGINAIMFQIRPATDAFYAKTDEPWSQYLTGKQGQAPNPFYDPLQFAIEECHKRGMELHAWFNPYRATFDGNEAKIVFNHITKTKPEWFFKYDGKKLFNPGIPEVRTYINKVITNVVDNYDIDGVHFDDYFYPYAVKGQYINDVETFNKYNNGIADIKDWRRYNVDELIKELNDSIHAHKKYVKFGVSPFGIWKNKSQDPEGSISYGGDSYYGIYADARKWVKEGWVDYLNPQIYWAFETKAAPYGNLVDWWSNNTYGRHLYIGHGAYKVNATNELVWKNPQQLGRQIKYNRNNPRVQGSVFFSSKSLTNNPLGISDTLSNNYYKNPALPPLMLWLDSVAPNPPQNLLAIQDDKGVLLSWKLPLKAKDGDRAYGFVIYRFEKDMEVDITQTSNIKKVYYGDITSFEDTTVEKNKTYNYVITTLDRVKNESEPSIAATITLKQNIFTN</sequence>
<dbReference type="EMBL" id="LWHJ01000022">
    <property type="protein sequence ID" value="OAQ40426.1"/>
    <property type="molecule type" value="Genomic_DNA"/>
</dbReference>
<dbReference type="OrthoDB" id="9773203at2"/>
<organism evidence="4 5">
    <name type="scientific">Pedobacter psychrophilus</name>
    <dbReference type="NCBI Taxonomy" id="1826909"/>
    <lineage>
        <taxon>Bacteria</taxon>
        <taxon>Pseudomonadati</taxon>
        <taxon>Bacteroidota</taxon>
        <taxon>Sphingobacteriia</taxon>
        <taxon>Sphingobacteriales</taxon>
        <taxon>Sphingobacteriaceae</taxon>
        <taxon>Pedobacter</taxon>
    </lineage>
</organism>
<evidence type="ECO:0000313" key="4">
    <source>
        <dbReference type="EMBL" id="OAQ40426.1"/>
    </source>
</evidence>
<accession>A0A179DH70</accession>
<evidence type="ECO:0000259" key="3">
    <source>
        <dbReference type="PROSITE" id="PS50853"/>
    </source>
</evidence>
<dbReference type="Pfam" id="PF02638">
    <property type="entry name" value="GHL10"/>
    <property type="match status" value="1"/>
</dbReference>
<feature type="chain" id="PRO_5008100503" evidence="2">
    <location>
        <begin position="21"/>
        <end position="514"/>
    </location>
</feature>
<evidence type="ECO:0000256" key="2">
    <source>
        <dbReference type="SAM" id="SignalP"/>
    </source>
</evidence>
<dbReference type="RefSeq" id="WP_068821664.1">
    <property type="nucleotide sequence ID" value="NZ_LWHJ01000022.1"/>
</dbReference>
<evidence type="ECO:0000256" key="1">
    <source>
        <dbReference type="ARBA" id="ARBA00022729"/>
    </source>
</evidence>
<dbReference type="AlphaFoldDB" id="A0A179DH70"/>
<dbReference type="PROSITE" id="PS50853">
    <property type="entry name" value="FN3"/>
    <property type="match status" value="1"/>
</dbReference>
<proteinExistence type="predicted"/>
<dbReference type="Proteomes" id="UP000078459">
    <property type="component" value="Unassembled WGS sequence"/>
</dbReference>
<gene>
    <name evidence="4" type="ORF">A5893_05615</name>
</gene>
<dbReference type="Gene3D" id="2.60.40.10">
    <property type="entry name" value="Immunoglobulins"/>
    <property type="match status" value="1"/>
</dbReference>